<dbReference type="RefSeq" id="WP_123782471.1">
    <property type="nucleotide sequence ID" value="NZ_RKIK01000039.1"/>
</dbReference>
<gene>
    <name evidence="1" type="ORF">EGH82_13470</name>
</gene>
<organism evidence="1 2">
    <name type="scientific">Vibrio ponticus</name>
    <dbReference type="NCBI Taxonomy" id="265668"/>
    <lineage>
        <taxon>Bacteria</taxon>
        <taxon>Pseudomonadati</taxon>
        <taxon>Pseudomonadota</taxon>
        <taxon>Gammaproteobacteria</taxon>
        <taxon>Vibrionales</taxon>
        <taxon>Vibrionaceae</taxon>
        <taxon>Vibrio</taxon>
    </lineage>
</organism>
<dbReference type="AlphaFoldDB" id="A0A3N3DY99"/>
<protein>
    <submittedName>
        <fullName evidence="1">HlyD family efflux transporter periplasmic adaptor subunit</fullName>
    </submittedName>
</protein>
<dbReference type="PANTHER" id="PTHR30386">
    <property type="entry name" value="MEMBRANE FUSION SUBUNIT OF EMRAB-TOLC MULTIDRUG EFFLUX PUMP"/>
    <property type="match status" value="1"/>
</dbReference>
<evidence type="ECO:0000313" key="2">
    <source>
        <dbReference type="Proteomes" id="UP000278792"/>
    </source>
</evidence>
<accession>A0A3N3DY99</accession>
<dbReference type="InterPro" id="IPR050739">
    <property type="entry name" value="MFP"/>
</dbReference>
<proteinExistence type="predicted"/>
<comment type="caution">
    <text evidence="1">The sequence shown here is derived from an EMBL/GenBank/DDBJ whole genome shotgun (WGS) entry which is preliminary data.</text>
</comment>
<name>A0A3N3DY99_9VIBR</name>
<dbReference type="Proteomes" id="UP000278792">
    <property type="component" value="Unassembled WGS sequence"/>
</dbReference>
<dbReference type="EMBL" id="RKIK01000039">
    <property type="protein sequence ID" value="ROV59504.1"/>
    <property type="molecule type" value="Genomic_DNA"/>
</dbReference>
<evidence type="ECO:0000313" key="1">
    <source>
        <dbReference type="EMBL" id="ROV59504.1"/>
    </source>
</evidence>
<sequence length="412" mass="46810">MILIQKRHKLAVGALIACLLGYILLFKQVEVVAPGSGLTGIKESNVSLKAPSSSYIVDLMVSQGDKVQVGQAMLRYRNLVDEYQLQQISVELEQNSRLLTQHKDERCFLVSDRFSASPIAHSDYGCDQESPAAGAGGLYILSFYEDYLQEQKYLVDLALERKKKADELLKKRKILTKKKGALRRGKGETIRFYDLETEISDLNSELVSFKMSELEAKKNLDDKLMVFQMRRSERLLTLDEKITSLESEITEKSYQKQLLAEKKKKSVIRSPINGSILELTDGLAVGTFVQEAAQMFVLKKEGASQEVTAKFDSRYRHFLSIGREVKLKINSPGFNEIFNGTIVELSSDSIAYDEQNKNGKRYYRVTIKPDQEFLDLSLNLGIDVQVFVIDDQINVMEFILSVLPNDIKFEVW</sequence>
<dbReference type="PANTHER" id="PTHR30386:SF28">
    <property type="entry name" value="EXPORTED PROTEIN"/>
    <property type="match status" value="1"/>
</dbReference>
<reference evidence="1 2" key="1">
    <citation type="submission" date="2018-11" db="EMBL/GenBank/DDBJ databases">
        <title>Vibrio ponticus strain CAIM 1751 pathogenic for the snapper Lutjanus guttatus.</title>
        <authorList>
            <person name="Soto-Rodriguez S."/>
            <person name="Lozano-Olvera R."/>
            <person name="Gomez-Gil B."/>
        </authorList>
    </citation>
    <scope>NUCLEOTIDE SEQUENCE [LARGE SCALE GENOMIC DNA]</scope>
    <source>
        <strain evidence="1 2">CAIM 1751</strain>
    </source>
</reference>